<evidence type="ECO:0000256" key="12">
    <source>
        <dbReference type="SAM" id="SignalP"/>
    </source>
</evidence>
<dbReference type="SMART" id="SM00181">
    <property type="entry name" value="EGF"/>
    <property type="match status" value="7"/>
</dbReference>
<sequence length="401" mass="44496">MLHISVFLSFLIVCEVNGARFVPKWKKQACEIPASQNEHSHYVCTDDGELKCLPGWIGDLCDVPICKSGCDPIQGYCNRPGECVCKLGYYGDRCNKCIPLPGCQHGFCRDSFECKCREGWSGVFCSDPVCGKECHPSRGYCDVPGDCKCRLGWSGKSCQQCQVLPGCQHGYCEKPLECKCYSGYTGLLCQIPLCSKTCHPQRGYCRKPGECRCKVGWWGKNCELCYPYPGCVNGDCRRPWECNCKEGWGGMLCDEELTYCKDNPDICENGARCISMTKDDGNYRCLCREGSYGRNCEYTDVYFTTTIKTPTTTAKRAYITSNLTLSHGFPPPITMLEDLDKLALNVSSTTAYPATNGSDKLNISTTLSTTSIKTTTTSEQSITTDETTSPTTDNLSENETF</sequence>
<gene>
    <name evidence="14" type="ORF">WA026_009828</name>
</gene>
<dbReference type="Gene3D" id="2.10.25.10">
    <property type="entry name" value="Laminin"/>
    <property type="match status" value="5"/>
</dbReference>
<dbReference type="Pfam" id="PF01414">
    <property type="entry name" value="DSL"/>
    <property type="match status" value="1"/>
</dbReference>
<dbReference type="FunFam" id="2.10.25.10:FF:000018">
    <property type="entry name" value="Delta-like 1"/>
    <property type="match status" value="3"/>
</dbReference>
<evidence type="ECO:0000313" key="14">
    <source>
        <dbReference type="EMBL" id="KAK9870870.1"/>
    </source>
</evidence>
<feature type="disulfide bond" evidence="10">
    <location>
        <begin position="85"/>
        <end position="94"/>
    </location>
</feature>
<evidence type="ECO:0000256" key="5">
    <source>
        <dbReference type="ARBA" id="ARBA00022737"/>
    </source>
</evidence>
<organism evidence="14 15">
    <name type="scientific">Henosepilachna vigintioctopunctata</name>
    <dbReference type="NCBI Taxonomy" id="420089"/>
    <lineage>
        <taxon>Eukaryota</taxon>
        <taxon>Metazoa</taxon>
        <taxon>Ecdysozoa</taxon>
        <taxon>Arthropoda</taxon>
        <taxon>Hexapoda</taxon>
        <taxon>Insecta</taxon>
        <taxon>Pterygota</taxon>
        <taxon>Neoptera</taxon>
        <taxon>Endopterygota</taxon>
        <taxon>Coleoptera</taxon>
        <taxon>Polyphaga</taxon>
        <taxon>Cucujiformia</taxon>
        <taxon>Coccinelloidea</taxon>
        <taxon>Coccinellidae</taxon>
        <taxon>Epilachninae</taxon>
        <taxon>Epilachnini</taxon>
        <taxon>Henosepilachna</taxon>
    </lineage>
</organism>
<dbReference type="InterPro" id="IPR051216">
    <property type="entry name" value="Teneurin"/>
</dbReference>
<dbReference type="Pfam" id="PF21700">
    <property type="entry name" value="EGF_DL_JAG"/>
    <property type="match status" value="3"/>
</dbReference>
<dbReference type="PANTHER" id="PTHR11219">
    <property type="entry name" value="TENEURIN AND N-ACETYLGLUCOSAMINE-1-PHOSPHODIESTER ALPHA-N-ACETYLGLUCOSAMINIDASE"/>
    <property type="match status" value="1"/>
</dbReference>
<keyword evidence="9" id="KW-0325">Glycoprotein</keyword>
<evidence type="ECO:0000256" key="6">
    <source>
        <dbReference type="ARBA" id="ARBA00022989"/>
    </source>
</evidence>
<feature type="region of interest" description="Disordered" evidence="11">
    <location>
        <begin position="372"/>
        <end position="401"/>
    </location>
</feature>
<dbReference type="PROSITE" id="PS50026">
    <property type="entry name" value="EGF_3"/>
    <property type="match status" value="4"/>
</dbReference>
<feature type="domain" description="EGF-like" evidence="13">
    <location>
        <begin position="62"/>
        <end position="95"/>
    </location>
</feature>
<feature type="disulfide bond" evidence="10">
    <location>
        <begin position="287"/>
        <end position="296"/>
    </location>
</feature>
<feature type="compositionally biased region" description="Low complexity" evidence="11">
    <location>
        <begin position="372"/>
        <end position="392"/>
    </location>
</feature>
<proteinExistence type="predicted"/>
<protein>
    <recommendedName>
        <fullName evidence="13">EGF-like domain-containing protein</fullName>
    </recommendedName>
</protein>
<keyword evidence="5" id="KW-0677">Repeat</keyword>
<dbReference type="EMBL" id="JARQZJ010000004">
    <property type="protein sequence ID" value="KAK9870870.1"/>
    <property type="molecule type" value="Genomic_DNA"/>
</dbReference>
<evidence type="ECO:0000256" key="2">
    <source>
        <dbReference type="ARBA" id="ARBA00022473"/>
    </source>
</evidence>
<feature type="disulfide bond" evidence="10">
    <location>
        <begin position="149"/>
        <end position="158"/>
    </location>
</feature>
<feature type="disulfide bond" evidence="10">
    <location>
        <begin position="213"/>
        <end position="222"/>
    </location>
</feature>
<keyword evidence="2" id="KW-0217">Developmental protein</keyword>
<keyword evidence="12" id="KW-0732">Signal</keyword>
<evidence type="ECO:0000256" key="9">
    <source>
        <dbReference type="ARBA" id="ARBA00023180"/>
    </source>
</evidence>
<keyword evidence="7" id="KW-0472">Membrane</keyword>
<dbReference type="SUPFAM" id="SSF57196">
    <property type="entry name" value="EGF/Laminin"/>
    <property type="match status" value="1"/>
</dbReference>
<dbReference type="InterPro" id="IPR001774">
    <property type="entry name" value="DSL"/>
</dbReference>
<dbReference type="FunFam" id="2.10.25.140:FF:000002">
    <property type="entry name" value="Delta-like protein"/>
    <property type="match status" value="1"/>
</dbReference>
<feature type="signal peptide" evidence="12">
    <location>
        <begin position="1"/>
        <end position="18"/>
    </location>
</feature>
<dbReference type="AlphaFoldDB" id="A0AAW1TQC8"/>
<dbReference type="InterPro" id="IPR000742">
    <property type="entry name" value="EGF"/>
</dbReference>
<feature type="chain" id="PRO_5043374004" description="EGF-like domain-containing protein" evidence="12">
    <location>
        <begin position="19"/>
        <end position="401"/>
    </location>
</feature>
<comment type="caution">
    <text evidence="10">Lacks conserved residue(s) required for the propagation of feature annotation.</text>
</comment>
<feature type="domain" description="EGF-like" evidence="13">
    <location>
        <begin position="190"/>
        <end position="223"/>
    </location>
</feature>
<dbReference type="Proteomes" id="UP001431783">
    <property type="component" value="Unassembled WGS sequence"/>
</dbReference>
<keyword evidence="15" id="KW-1185">Reference proteome</keyword>
<keyword evidence="6" id="KW-1133">Transmembrane helix</keyword>
<comment type="subcellular location">
    <subcellularLocation>
        <location evidence="1">Membrane</location>
        <topology evidence="1">Single-pass type I membrane protein</topology>
    </subcellularLocation>
</comment>
<evidence type="ECO:0000256" key="1">
    <source>
        <dbReference type="ARBA" id="ARBA00004479"/>
    </source>
</evidence>
<accession>A0AAW1TQC8</accession>
<feature type="domain" description="EGF-like" evidence="13">
    <location>
        <begin position="256"/>
        <end position="297"/>
    </location>
</feature>
<keyword evidence="3 10" id="KW-0245">EGF-like domain</keyword>
<evidence type="ECO:0000313" key="15">
    <source>
        <dbReference type="Proteomes" id="UP001431783"/>
    </source>
</evidence>
<evidence type="ECO:0000256" key="11">
    <source>
        <dbReference type="SAM" id="MobiDB-lite"/>
    </source>
</evidence>
<dbReference type="PROSITE" id="PS00022">
    <property type="entry name" value="EGF_1"/>
    <property type="match status" value="4"/>
</dbReference>
<dbReference type="GO" id="GO:0007154">
    <property type="term" value="P:cell communication"/>
    <property type="evidence" value="ECO:0007669"/>
    <property type="project" value="InterPro"/>
</dbReference>
<keyword evidence="4" id="KW-0812">Transmembrane</keyword>
<name>A0AAW1TQC8_9CUCU</name>
<feature type="domain" description="EGF-like" evidence="13">
    <location>
        <begin position="126"/>
        <end position="159"/>
    </location>
</feature>
<evidence type="ECO:0000259" key="13">
    <source>
        <dbReference type="PROSITE" id="PS50026"/>
    </source>
</evidence>
<evidence type="ECO:0000256" key="7">
    <source>
        <dbReference type="ARBA" id="ARBA00023136"/>
    </source>
</evidence>
<keyword evidence="8 10" id="KW-1015">Disulfide bond</keyword>
<dbReference type="PANTHER" id="PTHR11219:SF69">
    <property type="entry name" value="TENEURIN-A"/>
    <property type="match status" value="1"/>
</dbReference>
<comment type="caution">
    <text evidence="14">The sequence shown here is derived from an EMBL/GenBank/DDBJ whole genome shotgun (WGS) entry which is preliminary data.</text>
</comment>
<dbReference type="GO" id="GO:0016020">
    <property type="term" value="C:membrane"/>
    <property type="evidence" value="ECO:0007669"/>
    <property type="project" value="UniProtKB-SubCell"/>
</dbReference>
<evidence type="ECO:0000256" key="4">
    <source>
        <dbReference type="ARBA" id="ARBA00022692"/>
    </source>
</evidence>
<reference evidence="14 15" key="1">
    <citation type="submission" date="2023-03" db="EMBL/GenBank/DDBJ databases">
        <title>Genome insight into feeding habits of ladybird beetles.</title>
        <authorList>
            <person name="Li H.-S."/>
            <person name="Huang Y.-H."/>
            <person name="Pang H."/>
        </authorList>
    </citation>
    <scope>NUCLEOTIDE SEQUENCE [LARGE SCALE GENOMIC DNA]</scope>
    <source>
        <strain evidence="14">SYSU_2023b</strain>
        <tissue evidence="14">Whole body</tissue>
    </source>
</reference>
<evidence type="ECO:0000256" key="8">
    <source>
        <dbReference type="ARBA" id="ARBA00023157"/>
    </source>
</evidence>
<evidence type="ECO:0000256" key="10">
    <source>
        <dbReference type="PROSITE-ProRule" id="PRU00076"/>
    </source>
</evidence>
<evidence type="ECO:0000256" key="3">
    <source>
        <dbReference type="ARBA" id="ARBA00022536"/>
    </source>
</evidence>
<dbReference type="Pfam" id="PF00008">
    <property type="entry name" value="EGF"/>
    <property type="match status" value="1"/>
</dbReference>